<evidence type="ECO:0000313" key="3">
    <source>
        <dbReference type="Proteomes" id="UP001549145"/>
    </source>
</evidence>
<proteinExistence type="predicted"/>
<feature type="transmembrane region" description="Helical" evidence="1">
    <location>
        <begin position="16"/>
        <end position="37"/>
    </location>
</feature>
<feature type="transmembrane region" description="Helical" evidence="1">
    <location>
        <begin position="114"/>
        <end position="139"/>
    </location>
</feature>
<dbReference type="Proteomes" id="UP001549145">
    <property type="component" value="Unassembled WGS sequence"/>
</dbReference>
<dbReference type="RefSeq" id="WP_238280251.1">
    <property type="nucleotide sequence ID" value="NZ_BPQL01000081.1"/>
</dbReference>
<reference evidence="2 3" key="1">
    <citation type="submission" date="2024-06" db="EMBL/GenBank/DDBJ databases">
        <title>Genomic Encyclopedia of Type Strains, Phase IV (KMG-IV): sequencing the most valuable type-strain genomes for metagenomic binning, comparative biology and taxonomic classification.</title>
        <authorList>
            <person name="Goeker M."/>
        </authorList>
    </citation>
    <scope>NUCLEOTIDE SEQUENCE [LARGE SCALE GENOMIC DNA]</scope>
    <source>
        <strain evidence="2 3">DSM 21331</strain>
    </source>
</reference>
<protein>
    <submittedName>
        <fullName evidence="2">Uncharacterized membrane protein YhaH (DUF805 family)</fullName>
    </submittedName>
</protein>
<name>A0ABV2L5T1_9HYPH</name>
<keyword evidence="1" id="KW-0472">Membrane</keyword>
<comment type="caution">
    <text evidence="2">The sequence shown here is derived from an EMBL/GenBank/DDBJ whole genome shotgun (WGS) entry which is preliminary data.</text>
</comment>
<keyword evidence="1" id="KW-0812">Transmembrane</keyword>
<dbReference type="InterPro" id="IPR021279">
    <property type="entry name" value="DUF2721"/>
</dbReference>
<evidence type="ECO:0000313" key="2">
    <source>
        <dbReference type="EMBL" id="MET3693192.1"/>
    </source>
</evidence>
<evidence type="ECO:0000256" key="1">
    <source>
        <dbReference type="SAM" id="Phobius"/>
    </source>
</evidence>
<gene>
    <name evidence="2" type="ORF">ABID43_002739</name>
</gene>
<dbReference type="Pfam" id="PF11026">
    <property type="entry name" value="DUF2721"/>
    <property type="match status" value="1"/>
</dbReference>
<dbReference type="EMBL" id="JBEPMM010000007">
    <property type="protein sequence ID" value="MET3693192.1"/>
    <property type="molecule type" value="Genomic_DNA"/>
</dbReference>
<keyword evidence="1" id="KW-1133">Transmembrane helix</keyword>
<keyword evidence="3" id="KW-1185">Reference proteome</keyword>
<sequence>MLESTVPNSLDSTAHIIQIALTPIFLLSGIATLLNVFGTRLARVADQAERISQAIAGASGPEQHRLAHRMNALRRRSLALDAAVILGALGGVATCGAALTLFVGALRDATVANILFLLFGLAILCTLSALMVFGFEMLLSSRGIRERVAVRQSEVAEETGAPVDTRR</sequence>
<accession>A0ABV2L5T1</accession>
<feature type="transmembrane region" description="Helical" evidence="1">
    <location>
        <begin position="78"/>
        <end position="102"/>
    </location>
</feature>
<organism evidence="2 3">
    <name type="scientific">Methylobacterium goesingense</name>
    <dbReference type="NCBI Taxonomy" id="243690"/>
    <lineage>
        <taxon>Bacteria</taxon>
        <taxon>Pseudomonadati</taxon>
        <taxon>Pseudomonadota</taxon>
        <taxon>Alphaproteobacteria</taxon>
        <taxon>Hyphomicrobiales</taxon>
        <taxon>Methylobacteriaceae</taxon>
        <taxon>Methylobacterium</taxon>
    </lineage>
</organism>